<dbReference type="EMBL" id="CAJVQB010029959">
    <property type="protein sequence ID" value="CAG8814844.1"/>
    <property type="molecule type" value="Genomic_DNA"/>
</dbReference>
<sequence length="75" mass="8654">METDPEAEITIIEIETTIIEIEAVYKIETTEMTEMIIAPEVMIDLLTLHRDPLTIPPYLTIKMLIILMELPLMLL</sequence>
<proteinExistence type="predicted"/>
<name>A0ABN7W3E3_GIGMA</name>
<organism evidence="1 2">
    <name type="scientific">Gigaspora margarita</name>
    <dbReference type="NCBI Taxonomy" id="4874"/>
    <lineage>
        <taxon>Eukaryota</taxon>
        <taxon>Fungi</taxon>
        <taxon>Fungi incertae sedis</taxon>
        <taxon>Mucoromycota</taxon>
        <taxon>Glomeromycotina</taxon>
        <taxon>Glomeromycetes</taxon>
        <taxon>Diversisporales</taxon>
        <taxon>Gigasporaceae</taxon>
        <taxon>Gigaspora</taxon>
    </lineage>
</organism>
<reference evidence="1 2" key="1">
    <citation type="submission" date="2021-06" db="EMBL/GenBank/DDBJ databases">
        <authorList>
            <person name="Kallberg Y."/>
            <person name="Tangrot J."/>
            <person name="Rosling A."/>
        </authorList>
    </citation>
    <scope>NUCLEOTIDE SEQUENCE [LARGE SCALE GENOMIC DNA]</scope>
    <source>
        <strain evidence="1 2">120-4 pot B 10/14</strain>
    </source>
</reference>
<evidence type="ECO:0000313" key="2">
    <source>
        <dbReference type="Proteomes" id="UP000789901"/>
    </source>
</evidence>
<keyword evidence="2" id="KW-1185">Reference proteome</keyword>
<comment type="caution">
    <text evidence="1">The sequence shown here is derived from an EMBL/GenBank/DDBJ whole genome shotgun (WGS) entry which is preliminary data.</text>
</comment>
<evidence type="ECO:0000313" key="1">
    <source>
        <dbReference type="EMBL" id="CAG8814844.1"/>
    </source>
</evidence>
<protein>
    <submittedName>
        <fullName evidence="1">12073_t:CDS:1</fullName>
    </submittedName>
</protein>
<feature type="non-terminal residue" evidence="1">
    <location>
        <position position="75"/>
    </location>
</feature>
<dbReference type="Proteomes" id="UP000789901">
    <property type="component" value="Unassembled WGS sequence"/>
</dbReference>
<gene>
    <name evidence="1" type="ORF">GMARGA_LOCUS26144</name>
</gene>
<accession>A0ABN7W3E3</accession>